<organism evidence="2 3">
    <name type="scientific">Thermithiobacillus plumbiphilus</name>
    <dbReference type="NCBI Taxonomy" id="1729899"/>
    <lineage>
        <taxon>Bacteria</taxon>
        <taxon>Pseudomonadati</taxon>
        <taxon>Pseudomonadota</taxon>
        <taxon>Acidithiobacillia</taxon>
        <taxon>Acidithiobacillales</taxon>
        <taxon>Thermithiobacillaceae</taxon>
        <taxon>Thermithiobacillus</taxon>
    </lineage>
</organism>
<protein>
    <submittedName>
        <fullName evidence="2">Phospholipase D-like domain-containing protein</fullName>
    </submittedName>
</protein>
<dbReference type="CDD" id="cd09159">
    <property type="entry name" value="PLDc_ybhO_like_2"/>
    <property type="match status" value="1"/>
</dbReference>
<dbReference type="SUPFAM" id="SSF56024">
    <property type="entry name" value="Phospholipase D/nuclease"/>
    <property type="match status" value="2"/>
</dbReference>
<gene>
    <name evidence="2" type="ORF">WOB96_11800</name>
</gene>
<feature type="domain" description="PLD phosphodiesterase" evidence="1">
    <location>
        <begin position="332"/>
        <end position="359"/>
    </location>
</feature>
<accession>A0ABU9DA84</accession>
<dbReference type="InterPro" id="IPR001736">
    <property type="entry name" value="PLipase_D/transphosphatidylase"/>
</dbReference>
<evidence type="ECO:0000313" key="2">
    <source>
        <dbReference type="EMBL" id="MEK8090442.1"/>
    </source>
</evidence>
<dbReference type="InterPro" id="IPR025202">
    <property type="entry name" value="PLD-like_dom"/>
</dbReference>
<proteinExistence type="predicted"/>
<comment type="caution">
    <text evidence="2">The sequence shown here is derived from an EMBL/GenBank/DDBJ whole genome shotgun (WGS) entry which is preliminary data.</text>
</comment>
<keyword evidence="3" id="KW-1185">Reference proteome</keyword>
<dbReference type="CDD" id="cd09110">
    <property type="entry name" value="PLDc_CLS_1"/>
    <property type="match status" value="1"/>
</dbReference>
<dbReference type="SMART" id="SM00155">
    <property type="entry name" value="PLDc"/>
    <property type="match status" value="2"/>
</dbReference>
<dbReference type="RefSeq" id="WP_341371498.1">
    <property type="nucleotide sequence ID" value="NZ_JBBPCO010000012.1"/>
</dbReference>
<dbReference type="Proteomes" id="UP001446205">
    <property type="component" value="Unassembled WGS sequence"/>
</dbReference>
<dbReference type="PANTHER" id="PTHR21248">
    <property type="entry name" value="CARDIOLIPIN SYNTHASE"/>
    <property type="match status" value="1"/>
</dbReference>
<name>A0ABU9DA84_9PROT</name>
<dbReference type="EMBL" id="JBBPCO010000012">
    <property type="protein sequence ID" value="MEK8090442.1"/>
    <property type="molecule type" value="Genomic_DNA"/>
</dbReference>
<dbReference type="PANTHER" id="PTHR21248:SF22">
    <property type="entry name" value="PHOSPHOLIPASE D"/>
    <property type="match status" value="1"/>
</dbReference>
<dbReference type="Pfam" id="PF13091">
    <property type="entry name" value="PLDc_2"/>
    <property type="match status" value="2"/>
</dbReference>
<evidence type="ECO:0000259" key="1">
    <source>
        <dbReference type="PROSITE" id="PS50035"/>
    </source>
</evidence>
<reference evidence="2 3" key="1">
    <citation type="submission" date="2024-04" db="EMBL/GenBank/DDBJ databases">
        <authorList>
            <person name="Abashina T."/>
            <person name="Shaikin A."/>
        </authorList>
    </citation>
    <scope>NUCLEOTIDE SEQUENCE [LARGE SCALE GENOMIC DNA]</scope>
    <source>
        <strain evidence="2 3">AAFK</strain>
    </source>
</reference>
<evidence type="ECO:0000313" key="3">
    <source>
        <dbReference type="Proteomes" id="UP001446205"/>
    </source>
</evidence>
<dbReference type="Gene3D" id="3.30.870.10">
    <property type="entry name" value="Endonuclease Chain A"/>
    <property type="match status" value="2"/>
</dbReference>
<feature type="domain" description="PLD phosphodiesterase" evidence="1">
    <location>
        <begin position="155"/>
        <end position="182"/>
    </location>
</feature>
<sequence>MTTLIAVLLASLATLIFINLSASKKEIQHRIAHLYGVRDPQFQRAMSVLLGPGILPGNRIEDLQNGDEIFPAMLAAILGAQHTINFETYIYWSGEIGKAFAEALSERARAGVKVLVLLDWVGSYKMEEIYLNEMRAAGVRVRKYHPLRWYNLSRLNNRTHRKLLIVDGRIGFTGGVGIADLWTGHAQDPEHWRDSHFRVEGPVVAQLQAAFLDNWIEMEGEVPHGAEYFPALEPVGEHAAQLFKSSPQEGAQSAHLMYLMAISAAQESIRVANAYFIPDSVSRRQLIAALHRGVRVQILVPGKYIDTAVARQASRAHWGELLEAGAEIHEYQPTMYHCKVMIVDSHLVSVGSTNFDNRSFQLNDEANLNIYDSAFAEEQVRIFQQDLQRSKRIELRQWQARPWTERVVEALSGLLARQL</sequence>
<dbReference type="PROSITE" id="PS50035">
    <property type="entry name" value="PLD"/>
    <property type="match status" value="2"/>
</dbReference>